<organism evidence="1 2">
    <name type="scientific">Pseudomonas syringae</name>
    <dbReference type="NCBI Taxonomy" id="317"/>
    <lineage>
        <taxon>Bacteria</taxon>
        <taxon>Pseudomonadati</taxon>
        <taxon>Pseudomonadota</taxon>
        <taxon>Gammaproteobacteria</taxon>
        <taxon>Pseudomonadales</taxon>
        <taxon>Pseudomonadaceae</taxon>
        <taxon>Pseudomonas</taxon>
    </lineage>
</organism>
<dbReference type="Gene3D" id="3.40.47.10">
    <property type="match status" value="1"/>
</dbReference>
<dbReference type="AlphaFoldDB" id="A0A0L1MJI6"/>
<name>A0A0L1MJI6_PSESX</name>
<sequence>MPNLFITGYGIEQAALNTYDLVKCLTEPPDDLPDNQPGEAKLLAAIVPCIAREDRAMLTSQTICSLNVAFSAMSMAEQNVGFTPAEKDAMCVYTTYETVRDFHEVVWQFKSSSEYYTDKATLLAHLGEMANAVHPLRLFRKLPTNGLYHLSKLFGLRGGGYPLRKMSLGGLSLLEEAFYNLPCSESRGALICAYGDMSKADNAQVFKKMGLIDARESHRSSVQGTSGAVSLVVETPDRVSREQVQPLAEVLLAVSRFSTSMFATRQDWGEAYAQLEPWVRDSHPVVVLYDNGAPGIGDAEVQALESCLNTFELRRYKTRSRYAVATSGLVDLVCALADPSIEPGRVIIIHGEGAGMGLGLIVLRKSSTPSQRVSS</sequence>
<dbReference type="EMBL" id="LFQK01000013">
    <property type="protein sequence ID" value="KNH28394.1"/>
    <property type="molecule type" value="Genomic_DNA"/>
</dbReference>
<reference evidence="1 2" key="1">
    <citation type="submission" date="2015-06" db="EMBL/GenBank/DDBJ databases">
        <authorList>
            <person name="Hoefler B.C."/>
            <person name="Straight P.D."/>
        </authorList>
    </citation>
    <scope>NUCLEOTIDE SEQUENCE [LARGE SCALE GENOMIC DNA]</scope>
    <source>
        <strain evidence="1 2">Riq4</strain>
    </source>
</reference>
<dbReference type="InterPro" id="IPR016039">
    <property type="entry name" value="Thiolase-like"/>
</dbReference>
<protein>
    <submittedName>
        <fullName evidence="1">Uncharacterized protein</fullName>
    </submittedName>
</protein>
<dbReference type="OrthoDB" id="9804207at2"/>
<comment type="caution">
    <text evidence="1">The sequence shown here is derived from an EMBL/GenBank/DDBJ whole genome shotgun (WGS) entry which is preliminary data.</text>
</comment>
<accession>A0A0L1MJI6</accession>
<dbReference type="PATRIC" id="fig|317.197.peg.672"/>
<evidence type="ECO:0000313" key="2">
    <source>
        <dbReference type="Proteomes" id="UP000036955"/>
    </source>
</evidence>
<proteinExistence type="predicted"/>
<gene>
    <name evidence="1" type="ORF">ACS77_07675</name>
</gene>
<dbReference type="Proteomes" id="UP000036955">
    <property type="component" value="Unassembled WGS sequence"/>
</dbReference>
<evidence type="ECO:0000313" key="1">
    <source>
        <dbReference type="EMBL" id="KNH28394.1"/>
    </source>
</evidence>
<dbReference type="GO" id="GO:0016746">
    <property type="term" value="F:acyltransferase activity"/>
    <property type="evidence" value="ECO:0007669"/>
    <property type="project" value="InterPro"/>
</dbReference>